<dbReference type="PROSITE" id="PS50932">
    <property type="entry name" value="HTH_LACI_2"/>
    <property type="match status" value="1"/>
</dbReference>
<name>A0A1M6MTF5_9FIRM</name>
<dbReference type="STRING" id="1121322.SAMN02745136_01165"/>
<dbReference type="Pfam" id="PF13377">
    <property type="entry name" value="Peripla_BP_3"/>
    <property type="match status" value="1"/>
</dbReference>
<keyword evidence="4" id="KW-0804">Transcription</keyword>
<reference evidence="6 7" key="1">
    <citation type="submission" date="2016-11" db="EMBL/GenBank/DDBJ databases">
        <authorList>
            <person name="Jaros S."/>
            <person name="Januszkiewicz K."/>
            <person name="Wedrychowicz H."/>
        </authorList>
    </citation>
    <scope>NUCLEOTIDE SEQUENCE [LARGE SCALE GENOMIC DNA]</scope>
    <source>
        <strain evidence="6 7">DSM 15929</strain>
    </source>
</reference>
<dbReference type="SUPFAM" id="SSF47413">
    <property type="entry name" value="lambda repressor-like DNA-binding domains"/>
    <property type="match status" value="1"/>
</dbReference>
<dbReference type="SUPFAM" id="SSF53822">
    <property type="entry name" value="Periplasmic binding protein-like I"/>
    <property type="match status" value="1"/>
</dbReference>
<dbReference type="InterPro" id="IPR010982">
    <property type="entry name" value="Lambda_DNA-bd_dom_sf"/>
</dbReference>
<keyword evidence="1" id="KW-0678">Repressor</keyword>
<keyword evidence="3" id="KW-0238">DNA-binding</keyword>
<dbReference type="InterPro" id="IPR000843">
    <property type="entry name" value="HTH_LacI"/>
</dbReference>
<dbReference type="EMBL" id="FRAC01000007">
    <property type="protein sequence ID" value="SHJ86692.1"/>
    <property type="molecule type" value="Genomic_DNA"/>
</dbReference>
<organism evidence="6 7">
    <name type="scientific">Anaerocolumna jejuensis DSM 15929</name>
    <dbReference type="NCBI Taxonomy" id="1121322"/>
    <lineage>
        <taxon>Bacteria</taxon>
        <taxon>Bacillati</taxon>
        <taxon>Bacillota</taxon>
        <taxon>Clostridia</taxon>
        <taxon>Lachnospirales</taxon>
        <taxon>Lachnospiraceae</taxon>
        <taxon>Anaerocolumna</taxon>
    </lineage>
</organism>
<dbReference type="SMART" id="SM00354">
    <property type="entry name" value="HTH_LACI"/>
    <property type="match status" value="1"/>
</dbReference>
<accession>A0A1M6MTF5</accession>
<evidence type="ECO:0000256" key="2">
    <source>
        <dbReference type="ARBA" id="ARBA00023015"/>
    </source>
</evidence>
<protein>
    <submittedName>
        <fullName evidence="6">Transcriptional regulator, LacI family</fullName>
    </submittedName>
</protein>
<evidence type="ECO:0000313" key="6">
    <source>
        <dbReference type="EMBL" id="SHJ86692.1"/>
    </source>
</evidence>
<sequence length="340" mass="38705">MKRAKIQDIADLLNISRVTVWKVFNNKEGVSEDMRRKVLECAAELNFQPSKLQEAGFSFPLKKQALVSVVVSRPETSVFWMKIIHQLAEEFSNTGIGLMYTYLPAEIPDGYILPQSLMDGSIQGIIIMNVYDKTALSLLNELSLPKVFLDIVTDMSIESLNGDILLLEGRDSIKEIVTSLANKGHKRIGFIGDIQYAKTNMERYEGYVSAMYQMGIPIEPNICYTGNMTVKTYVEIIEEFMNKIEQLPDAFVCVNDHAANMLVQYLESHGYRVPEDVAVSGYDDNNEFIYTKNLTTVQVNNSQIAKRLAKQLLYRIDNLEDPYEITYIRTKVIYRNSTSI</sequence>
<dbReference type="GO" id="GO:0003700">
    <property type="term" value="F:DNA-binding transcription factor activity"/>
    <property type="evidence" value="ECO:0007669"/>
    <property type="project" value="TreeGrafter"/>
</dbReference>
<dbReference type="Proteomes" id="UP000184386">
    <property type="component" value="Unassembled WGS sequence"/>
</dbReference>
<dbReference type="GO" id="GO:0000976">
    <property type="term" value="F:transcription cis-regulatory region binding"/>
    <property type="evidence" value="ECO:0007669"/>
    <property type="project" value="TreeGrafter"/>
</dbReference>
<dbReference type="InterPro" id="IPR046335">
    <property type="entry name" value="LacI/GalR-like_sensor"/>
</dbReference>
<proteinExistence type="predicted"/>
<keyword evidence="7" id="KW-1185">Reference proteome</keyword>
<dbReference type="OrthoDB" id="43195at2"/>
<evidence type="ECO:0000256" key="3">
    <source>
        <dbReference type="ARBA" id="ARBA00023125"/>
    </source>
</evidence>
<evidence type="ECO:0000313" key="7">
    <source>
        <dbReference type="Proteomes" id="UP000184386"/>
    </source>
</evidence>
<feature type="domain" description="HTH lacI-type" evidence="5">
    <location>
        <begin position="4"/>
        <end position="52"/>
    </location>
</feature>
<dbReference type="CDD" id="cd01392">
    <property type="entry name" value="HTH_LacI"/>
    <property type="match status" value="1"/>
</dbReference>
<dbReference type="RefSeq" id="WP_073273773.1">
    <property type="nucleotide sequence ID" value="NZ_FRAC01000007.1"/>
</dbReference>
<dbReference type="Gene3D" id="1.10.260.40">
    <property type="entry name" value="lambda repressor-like DNA-binding domains"/>
    <property type="match status" value="1"/>
</dbReference>
<keyword evidence="2" id="KW-0805">Transcription regulation</keyword>
<evidence type="ECO:0000256" key="1">
    <source>
        <dbReference type="ARBA" id="ARBA00022491"/>
    </source>
</evidence>
<evidence type="ECO:0000259" key="5">
    <source>
        <dbReference type="PROSITE" id="PS50932"/>
    </source>
</evidence>
<dbReference type="PANTHER" id="PTHR30146">
    <property type="entry name" value="LACI-RELATED TRANSCRIPTIONAL REPRESSOR"/>
    <property type="match status" value="1"/>
</dbReference>
<gene>
    <name evidence="6" type="ORF">SAMN02745136_01165</name>
</gene>
<dbReference type="Gene3D" id="3.40.50.2300">
    <property type="match status" value="2"/>
</dbReference>
<dbReference type="Pfam" id="PF00356">
    <property type="entry name" value="LacI"/>
    <property type="match status" value="1"/>
</dbReference>
<dbReference type="InterPro" id="IPR028082">
    <property type="entry name" value="Peripla_BP_I"/>
</dbReference>
<evidence type="ECO:0000256" key="4">
    <source>
        <dbReference type="ARBA" id="ARBA00023163"/>
    </source>
</evidence>
<dbReference type="PANTHER" id="PTHR30146:SF148">
    <property type="entry name" value="HTH-TYPE TRANSCRIPTIONAL REPRESSOR PURR-RELATED"/>
    <property type="match status" value="1"/>
</dbReference>
<dbReference type="AlphaFoldDB" id="A0A1M6MTF5"/>